<feature type="compositionally biased region" description="Polar residues" evidence="1">
    <location>
        <begin position="30"/>
        <end position="43"/>
    </location>
</feature>
<feature type="non-terminal residue" evidence="2">
    <location>
        <position position="63"/>
    </location>
</feature>
<dbReference type="OrthoDB" id="10252740at2759"/>
<feature type="compositionally biased region" description="Polar residues" evidence="1">
    <location>
        <begin position="50"/>
        <end position="63"/>
    </location>
</feature>
<dbReference type="AlphaFoldDB" id="A0A164ICS5"/>
<feature type="region of interest" description="Disordered" evidence="1">
    <location>
        <begin position="1"/>
        <end position="63"/>
    </location>
</feature>
<dbReference type="EMBL" id="LRGB01007558">
    <property type="protein sequence ID" value="KZS01122.1"/>
    <property type="molecule type" value="Genomic_DNA"/>
</dbReference>
<dbReference type="Proteomes" id="UP000076858">
    <property type="component" value="Unassembled WGS sequence"/>
</dbReference>
<sequence length="63" mass="6959">MTRKRGKKQNEKPDESAREGETRGPEVTQAMEQLTLGPQTVQQHPAEHSGVQQRPTGPPGVQQ</sequence>
<comment type="caution">
    <text evidence="2">The sequence shown here is derived from an EMBL/GenBank/DDBJ whole genome shotgun (WGS) entry which is preliminary data.</text>
</comment>
<proteinExistence type="predicted"/>
<accession>A0A164ICS5</accession>
<evidence type="ECO:0000256" key="1">
    <source>
        <dbReference type="SAM" id="MobiDB-lite"/>
    </source>
</evidence>
<organism evidence="2 3">
    <name type="scientific">Daphnia magna</name>
    <dbReference type="NCBI Taxonomy" id="35525"/>
    <lineage>
        <taxon>Eukaryota</taxon>
        <taxon>Metazoa</taxon>
        <taxon>Ecdysozoa</taxon>
        <taxon>Arthropoda</taxon>
        <taxon>Crustacea</taxon>
        <taxon>Branchiopoda</taxon>
        <taxon>Diplostraca</taxon>
        <taxon>Cladocera</taxon>
        <taxon>Anomopoda</taxon>
        <taxon>Daphniidae</taxon>
        <taxon>Daphnia</taxon>
    </lineage>
</organism>
<evidence type="ECO:0000313" key="3">
    <source>
        <dbReference type="Proteomes" id="UP000076858"/>
    </source>
</evidence>
<feature type="compositionally biased region" description="Basic and acidic residues" evidence="1">
    <location>
        <begin position="8"/>
        <end position="24"/>
    </location>
</feature>
<keyword evidence="3" id="KW-1185">Reference proteome</keyword>
<protein>
    <submittedName>
        <fullName evidence="2">Uncharacterized protein</fullName>
    </submittedName>
</protein>
<gene>
    <name evidence="2" type="ORF">APZ42_002310</name>
</gene>
<evidence type="ECO:0000313" key="2">
    <source>
        <dbReference type="EMBL" id="KZS01122.1"/>
    </source>
</evidence>
<name>A0A164ICS5_9CRUS</name>
<reference evidence="2 3" key="1">
    <citation type="submission" date="2016-03" db="EMBL/GenBank/DDBJ databases">
        <title>EvidentialGene: Evidence-directed Construction of Genes on Genomes.</title>
        <authorList>
            <person name="Gilbert D.G."/>
            <person name="Choi J.-H."/>
            <person name="Mockaitis K."/>
            <person name="Colbourne J."/>
            <person name="Pfrender M."/>
        </authorList>
    </citation>
    <scope>NUCLEOTIDE SEQUENCE [LARGE SCALE GENOMIC DNA]</scope>
    <source>
        <strain evidence="2 3">Xinb3</strain>
        <tissue evidence="2">Complete organism</tissue>
    </source>
</reference>